<feature type="region of interest" description="Disordered" evidence="1">
    <location>
        <begin position="1"/>
        <end position="262"/>
    </location>
</feature>
<feature type="compositionally biased region" description="Basic and acidic residues" evidence="1">
    <location>
        <begin position="414"/>
        <end position="424"/>
    </location>
</feature>
<organism evidence="2">
    <name type="scientific">uncultured Sphingomonas sp</name>
    <dbReference type="NCBI Taxonomy" id="158754"/>
    <lineage>
        <taxon>Bacteria</taxon>
        <taxon>Pseudomonadati</taxon>
        <taxon>Pseudomonadota</taxon>
        <taxon>Alphaproteobacteria</taxon>
        <taxon>Sphingomonadales</taxon>
        <taxon>Sphingomonadaceae</taxon>
        <taxon>Sphingomonas</taxon>
        <taxon>environmental samples</taxon>
    </lineage>
</organism>
<gene>
    <name evidence="2" type="ORF">AVDCRST_MAG31-1249</name>
</gene>
<proteinExistence type="predicted"/>
<sequence>DPGRAHASGPAPAGNHAPASARHDGRGARRSGRSACGAGRLRPADRGDRRRRVRRVDGRAAATRRAPGDTDRRVGARAQPRLVGRREPDDPRRLRQGRDLRPDGAGEPGRVEGAERPRRAADLHRSRRAVLLPGRSAVSARQPGRAPPAGPFDRGAGPGGDGAALPYDRLLRRRRRPVRAAVRRLDGAPGGADAGRRLRAGRRPVPRRAGTAARGRPSGAPDGDPVQRPARPGRPLRLRRRTVAAQAVPRRARAADRADPAGGLLLRAARRRSPVPTRPHAGLGRLQRRRPILRLPRPRSARGQVRPRHARGGGRSRHAVTALDRCGACSRRGLSRPPLSRAARRAARQRRGLPIREQLQRRLPHRPSPALAQRAAGRRRVRPRVQAWAGGRPHGRDAPARHRAAGAALQPGDQGRDPAARGGL</sequence>
<evidence type="ECO:0000256" key="1">
    <source>
        <dbReference type="SAM" id="MobiDB-lite"/>
    </source>
</evidence>
<name>A0A6J4T7T6_9SPHN</name>
<feature type="region of interest" description="Disordered" evidence="1">
    <location>
        <begin position="299"/>
        <end position="319"/>
    </location>
</feature>
<feature type="region of interest" description="Disordered" evidence="1">
    <location>
        <begin position="332"/>
        <end position="424"/>
    </location>
</feature>
<dbReference type="AlphaFoldDB" id="A0A6J4T7T6"/>
<feature type="compositionally biased region" description="Low complexity" evidence="1">
    <location>
        <begin position="332"/>
        <end position="341"/>
    </location>
</feature>
<feature type="compositionally biased region" description="Basic and acidic residues" evidence="1">
    <location>
        <begin position="84"/>
        <end position="124"/>
    </location>
</feature>
<feature type="non-terminal residue" evidence="2">
    <location>
        <position position="424"/>
    </location>
</feature>
<feature type="compositionally biased region" description="Basic residues" evidence="1">
    <location>
        <begin position="342"/>
        <end position="353"/>
    </location>
</feature>
<feature type="compositionally biased region" description="Basic residues" evidence="1">
    <location>
        <begin position="197"/>
        <end position="206"/>
    </location>
</feature>
<feature type="non-terminal residue" evidence="2">
    <location>
        <position position="1"/>
    </location>
</feature>
<reference evidence="2" key="1">
    <citation type="submission" date="2020-02" db="EMBL/GenBank/DDBJ databases">
        <authorList>
            <person name="Meier V. D."/>
        </authorList>
    </citation>
    <scope>NUCLEOTIDE SEQUENCE</scope>
    <source>
        <strain evidence="2">AVDCRST_MAG31</strain>
    </source>
</reference>
<feature type="compositionally biased region" description="Low complexity" evidence="1">
    <location>
        <begin position="207"/>
        <end position="221"/>
    </location>
</feature>
<dbReference type="EMBL" id="CADCWA010000085">
    <property type="protein sequence ID" value="CAA9515479.1"/>
    <property type="molecule type" value="Genomic_DNA"/>
</dbReference>
<protein>
    <submittedName>
        <fullName evidence="2">Uncharacterized protein</fullName>
    </submittedName>
</protein>
<evidence type="ECO:0000313" key="2">
    <source>
        <dbReference type="EMBL" id="CAA9515479.1"/>
    </source>
</evidence>
<feature type="compositionally biased region" description="Basic residues" evidence="1">
    <location>
        <begin position="171"/>
        <end position="182"/>
    </location>
</feature>
<accession>A0A6J4T7T6</accession>
<feature type="compositionally biased region" description="Basic residues" evidence="1">
    <location>
        <begin position="299"/>
        <end position="318"/>
    </location>
</feature>